<proteinExistence type="predicted"/>
<dbReference type="OrthoDB" id="3478320at2"/>
<dbReference type="RefSeq" id="WP_111864912.1">
    <property type="nucleotide sequence ID" value="NZ_QLYX01000003.1"/>
</dbReference>
<organism evidence="1 2">
    <name type="scientific">Actinomadura craniellae</name>
    <dbReference type="NCBI Taxonomy" id="2231787"/>
    <lineage>
        <taxon>Bacteria</taxon>
        <taxon>Bacillati</taxon>
        <taxon>Actinomycetota</taxon>
        <taxon>Actinomycetes</taxon>
        <taxon>Streptosporangiales</taxon>
        <taxon>Thermomonosporaceae</taxon>
        <taxon>Actinomadura</taxon>
    </lineage>
</organism>
<protein>
    <submittedName>
        <fullName evidence="1">Uncharacterized protein</fullName>
    </submittedName>
</protein>
<dbReference type="Proteomes" id="UP000251891">
    <property type="component" value="Unassembled WGS sequence"/>
</dbReference>
<comment type="caution">
    <text evidence="1">The sequence shown here is derived from an EMBL/GenBank/DDBJ whole genome shotgun (WGS) entry which is preliminary data.</text>
</comment>
<keyword evidence="2" id="KW-1185">Reference proteome</keyword>
<evidence type="ECO:0000313" key="2">
    <source>
        <dbReference type="Proteomes" id="UP000251891"/>
    </source>
</evidence>
<name>A0A365HA46_9ACTN</name>
<sequence>MSGTSPDIWIATSDGRDMIRADAITVVRFDGGGRVTAQLHDEARVSVTLVDGSVGTHPPDDFHRRLIRVLTELTDTGDAHLVTPVCAADGWHWTTEPL</sequence>
<dbReference type="EMBL" id="QLYX01000003">
    <property type="protein sequence ID" value="RAY15967.1"/>
    <property type="molecule type" value="Genomic_DNA"/>
</dbReference>
<gene>
    <name evidence="1" type="ORF">DPM19_09480</name>
</gene>
<evidence type="ECO:0000313" key="1">
    <source>
        <dbReference type="EMBL" id="RAY15967.1"/>
    </source>
</evidence>
<reference evidence="1 2" key="1">
    <citation type="submission" date="2018-06" db="EMBL/GenBank/DDBJ databases">
        <title>Actinomadura craniellae sp. nov. isolated from marine sponge Craniella sp.</title>
        <authorList>
            <person name="Li L."/>
            <person name="Xu Q.H."/>
            <person name="Lin H.W."/>
            <person name="Lu Y.H."/>
        </authorList>
    </citation>
    <scope>NUCLEOTIDE SEQUENCE [LARGE SCALE GENOMIC DNA]</scope>
    <source>
        <strain evidence="1 2">LHW63021</strain>
    </source>
</reference>
<accession>A0A365HA46</accession>
<dbReference type="AlphaFoldDB" id="A0A365HA46"/>